<proteinExistence type="predicted"/>
<dbReference type="EMBL" id="JADNRY010000201">
    <property type="protein sequence ID" value="KAF9061471.1"/>
    <property type="molecule type" value="Genomic_DNA"/>
</dbReference>
<gene>
    <name evidence="1" type="ORF">BDP27DRAFT_1488122</name>
</gene>
<name>A0A9P5U044_9AGAR</name>
<reference evidence="1" key="1">
    <citation type="submission" date="2020-11" db="EMBL/GenBank/DDBJ databases">
        <authorList>
            <consortium name="DOE Joint Genome Institute"/>
            <person name="Ahrendt S."/>
            <person name="Riley R."/>
            <person name="Andreopoulos W."/>
            <person name="Labutti K."/>
            <person name="Pangilinan J."/>
            <person name="Ruiz-Duenas F.J."/>
            <person name="Barrasa J.M."/>
            <person name="Sanchez-Garcia M."/>
            <person name="Camarero S."/>
            <person name="Miyauchi S."/>
            <person name="Serrano A."/>
            <person name="Linde D."/>
            <person name="Babiker R."/>
            <person name="Drula E."/>
            <person name="Ayuso-Fernandez I."/>
            <person name="Pacheco R."/>
            <person name="Padilla G."/>
            <person name="Ferreira P."/>
            <person name="Barriuso J."/>
            <person name="Kellner H."/>
            <person name="Castanera R."/>
            <person name="Alfaro M."/>
            <person name="Ramirez L."/>
            <person name="Pisabarro A.G."/>
            <person name="Kuo A."/>
            <person name="Tritt A."/>
            <person name="Lipzen A."/>
            <person name="He G."/>
            <person name="Yan M."/>
            <person name="Ng V."/>
            <person name="Cullen D."/>
            <person name="Martin F."/>
            <person name="Rosso M.-N."/>
            <person name="Henrissat B."/>
            <person name="Hibbett D."/>
            <person name="Martinez A.T."/>
            <person name="Grigoriev I.V."/>
        </authorList>
    </citation>
    <scope>NUCLEOTIDE SEQUENCE</scope>
    <source>
        <strain evidence="1">AH 40177</strain>
    </source>
</reference>
<evidence type="ECO:0000313" key="1">
    <source>
        <dbReference type="EMBL" id="KAF9061471.1"/>
    </source>
</evidence>
<comment type="caution">
    <text evidence="1">The sequence shown here is derived from an EMBL/GenBank/DDBJ whole genome shotgun (WGS) entry which is preliminary data.</text>
</comment>
<accession>A0A9P5U044</accession>
<keyword evidence="2" id="KW-1185">Reference proteome</keyword>
<dbReference type="Proteomes" id="UP000772434">
    <property type="component" value="Unassembled WGS sequence"/>
</dbReference>
<sequence>LCGEPPTGQVGSHSTRQLGLDVSHAFYSATDKLAVDWACQPSAGKQKKGTSKTAATIADGYRTYRQCLGTIHCSNEDCAVTIRPHTRGRLAIDQQLTKPCKCGDTTLTHYPCPNKSATIQWSGGFHYMNGASPAALISGNTIGGKSTTDISPVLIHAPRVGRARKKILGKDKVKGGTGDAFIEVFSQFQLDHPGFIVANTMLGGVTVISGQTPFMASQIHDEALQLEGPFNGIISDAAHGWWQVRTSLLIVSSVFSQILLRWVPVLISYSNGASSTHYEYHFLALLESIARVCTERGKPITDELFAGVVDFSDGERSGFIGSFTRFWLKRSNSRTVEELEHKGATLLRGCRQHFEASITRVKRITAIVPVDQRSLFSQRVHALLKATSPEILHQLADSLESDFPKIRPWLQWWMSDKHAAMLFESKRSMDPLVWESIPETTNPEESMHFSMYSQQGRNHDFFDGWTSIWKVCVTFEKLFNAARGMTIM</sequence>
<dbReference type="AlphaFoldDB" id="A0A9P5U044"/>
<protein>
    <recommendedName>
        <fullName evidence="3">GCM domain-containing protein</fullName>
    </recommendedName>
</protein>
<feature type="non-terminal residue" evidence="1">
    <location>
        <position position="1"/>
    </location>
</feature>
<evidence type="ECO:0008006" key="3">
    <source>
        <dbReference type="Google" id="ProtNLM"/>
    </source>
</evidence>
<evidence type="ECO:0000313" key="2">
    <source>
        <dbReference type="Proteomes" id="UP000772434"/>
    </source>
</evidence>
<organism evidence="1 2">
    <name type="scientific">Rhodocollybia butyracea</name>
    <dbReference type="NCBI Taxonomy" id="206335"/>
    <lineage>
        <taxon>Eukaryota</taxon>
        <taxon>Fungi</taxon>
        <taxon>Dikarya</taxon>
        <taxon>Basidiomycota</taxon>
        <taxon>Agaricomycotina</taxon>
        <taxon>Agaricomycetes</taxon>
        <taxon>Agaricomycetidae</taxon>
        <taxon>Agaricales</taxon>
        <taxon>Marasmiineae</taxon>
        <taxon>Omphalotaceae</taxon>
        <taxon>Rhodocollybia</taxon>
    </lineage>
</organism>
<dbReference type="OrthoDB" id="2624269at2759"/>